<feature type="compositionally biased region" description="Basic residues" evidence="1">
    <location>
        <begin position="11"/>
        <end position="22"/>
    </location>
</feature>
<feature type="region of interest" description="Disordered" evidence="1">
    <location>
        <begin position="244"/>
        <end position="284"/>
    </location>
</feature>
<comment type="caution">
    <text evidence="2">The sequence shown here is derived from an EMBL/GenBank/DDBJ whole genome shotgun (WGS) entry which is preliminary data.</text>
</comment>
<protein>
    <submittedName>
        <fullName evidence="2">Uncharacterized protein</fullName>
    </submittedName>
</protein>
<feature type="region of interest" description="Disordered" evidence="1">
    <location>
        <begin position="317"/>
        <end position="354"/>
    </location>
</feature>
<dbReference type="OrthoDB" id="5422861at2759"/>
<dbReference type="AlphaFoldDB" id="A0A2S4PZV4"/>
<feature type="compositionally biased region" description="Polar residues" evidence="1">
    <location>
        <begin position="323"/>
        <end position="334"/>
    </location>
</feature>
<feature type="region of interest" description="Disordered" evidence="1">
    <location>
        <begin position="1"/>
        <end position="48"/>
    </location>
</feature>
<dbReference type="Proteomes" id="UP000237438">
    <property type="component" value="Unassembled WGS sequence"/>
</dbReference>
<gene>
    <name evidence="2" type="ORF">EPUL_000917</name>
</gene>
<evidence type="ECO:0000313" key="2">
    <source>
        <dbReference type="EMBL" id="POS87561.1"/>
    </source>
</evidence>
<proteinExistence type="predicted"/>
<name>A0A2S4PZV4_9PEZI</name>
<feature type="compositionally biased region" description="Basic and acidic residues" evidence="1">
    <location>
        <begin position="33"/>
        <end position="43"/>
    </location>
</feature>
<sequence length="399" mass="45642">MFQSTMNQGKHGLKSKNLHKRAVLANTPKKQNVVREQKNDTTRHAMNNGCKSSVVQDKWSALLNQHIEMLDSHIVFLDQSTKMVKSEKSNKLLDPGPEESISLRVICRVLDAALEVLIRSKEAAVGILPAYEPLDDKEPVKKGNKSQRHETVSRWDKDIASPRAADTISELDLSSIGSNDAGNQFDLRTMPNQPYIGMNKLCFSRKFKKPKIETTHTIRVEEQKDKNRTKVDVDRFKTTPSKSRIYDAKEVNNTGSGKKKKKRVQLVEPDQSRELPKTGSQRETKAILSMSESIDIDVDFAAIEIKLQEEIAAGERAAKEAQRSTAYTTLSSPASFDSRKKKRRRCSSDDLSRVRQVEKKLRRDELEKNFREKKRKVDEIEVDKEVNNYQRKKIRKIPK</sequence>
<keyword evidence="3" id="KW-1185">Reference proteome</keyword>
<reference evidence="2 3" key="1">
    <citation type="submission" date="2017-10" db="EMBL/GenBank/DDBJ databases">
        <title>Development of genomic resources for the powdery mildew, Erysiphe pulchra.</title>
        <authorList>
            <person name="Wadl P.A."/>
            <person name="Mack B.M."/>
            <person name="Moore G."/>
            <person name="Beltz S.B."/>
        </authorList>
    </citation>
    <scope>NUCLEOTIDE SEQUENCE [LARGE SCALE GENOMIC DNA]</scope>
    <source>
        <strain evidence="2">Cflorida</strain>
    </source>
</reference>
<feature type="non-terminal residue" evidence="2">
    <location>
        <position position="399"/>
    </location>
</feature>
<accession>A0A2S4PZV4</accession>
<evidence type="ECO:0000313" key="3">
    <source>
        <dbReference type="Proteomes" id="UP000237438"/>
    </source>
</evidence>
<organism evidence="2 3">
    <name type="scientific">Erysiphe pulchra</name>
    <dbReference type="NCBI Taxonomy" id="225359"/>
    <lineage>
        <taxon>Eukaryota</taxon>
        <taxon>Fungi</taxon>
        <taxon>Dikarya</taxon>
        <taxon>Ascomycota</taxon>
        <taxon>Pezizomycotina</taxon>
        <taxon>Leotiomycetes</taxon>
        <taxon>Erysiphales</taxon>
        <taxon>Erysiphaceae</taxon>
        <taxon>Erysiphe</taxon>
    </lineage>
</organism>
<feature type="compositionally biased region" description="Basic and acidic residues" evidence="1">
    <location>
        <begin position="270"/>
        <end position="284"/>
    </location>
</feature>
<dbReference type="EMBL" id="PEDP01000106">
    <property type="protein sequence ID" value="POS87561.1"/>
    <property type="molecule type" value="Genomic_DNA"/>
</dbReference>
<evidence type="ECO:0000256" key="1">
    <source>
        <dbReference type="SAM" id="MobiDB-lite"/>
    </source>
</evidence>